<dbReference type="CDD" id="cd00093">
    <property type="entry name" value="HTH_XRE"/>
    <property type="match status" value="1"/>
</dbReference>
<dbReference type="InterPro" id="IPR010982">
    <property type="entry name" value="Lambda_DNA-bd_dom_sf"/>
</dbReference>
<dbReference type="Gene3D" id="1.10.260.40">
    <property type="entry name" value="lambda repressor-like DNA-binding domains"/>
    <property type="match status" value="1"/>
</dbReference>
<dbReference type="InterPro" id="IPR001387">
    <property type="entry name" value="Cro/C1-type_HTH"/>
</dbReference>
<evidence type="ECO:0000313" key="4">
    <source>
        <dbReference type="Proteomes" id="UP000030003"/>
    </source>
</evidence>
<name>A0A0A0MBK9_9GAMM</name>
<proteinExistence type="predicted"/>
<dbReference type="SMART" id="SM00530">
    <property type="entry name" value="HTH_XRE"/>
    <property type="match status" value="1"/>
</dbReference>
<dbReference type="PROSITE" id="PS50943">
    <property type="entry name" value="HTH_CROC1"/>
    <property type="match status" value="1"/>
</dbReference>
<gene>
    <name evidence="3" type="ORF">N791_13905</name>
</gene>
<dbReference type="STRING" id="1385515.GCA_000423325_02051"/>
<sequence length="111" mass="12487">MIYSTLMKRPAARHSPETLSATQRLGSALRTARIRRRITQQQLGDRAGLSKQTIGRLEAGDPGIALGNFLEVLQVLERSWASDLVEMIEDDRRGRALESQRLPSRVVNDDF</sequence>
<feature type="domain" description="HTH cro/C1-type" evidence="2">
    <location>
        <begin position="29"/>
        <end position="84"/>
    </location>
</feature>
<dbReference type="eggNOG" id="COG1396">
    <property type="taxonomic scope" value="Bacteria"/>
</dbReference>
<dbReference type="AlphaFoldDB" id="A0A0A0MBK9"/>
<dbReference type="GO" id="GO:0003677">
    <property type="term" value="F:DNA binding"/>
    <property type="evidence" value="ECO:0007669"/>
    <property type="project" value="InterPro"/>
</dbReference>
<organism evidence="3 4">
    <name type="scientific">Lysobacter defluvii IMMIB APB-9 = DSM 18482</name>
    <dbReference type="NCBI Taxonomy" id="1385515"/>
    <lineage>
        <taxon>Bacteria</taxon>
        <taxon>Pseudomonadati</taxon>
        <taxon>Pseudomonadota</taxon>
        <taxon>Gammaproteobacteria</taxon>
        <taxon>Lysobacterales</taxon>
        <taxon>Lysobacteraceae</taxon>
        <taxon>Novilysobacter</taxon>
    </lineage>
</organism>
<reference evidence="3 4" key="1">
    <citation type="submission" date="2013-08" db="EMBL/GenBank/DDBJ databases">
        <title>Genomic analysis of Lysobacter defluvii.</title>
        <authorList>
            <person name="Wang Q."/>
            <person name="Wang G."/>
        </authorList>
    </citation>
    <scope>NUCLEOTIDE SEQUENCE [LARGE SCALE GENOMIC DNA]</scope>
    <source>
        <strain evidence="3 4">IMMIB APB-9</strain>
    </source>
</reference>
<dbReference type="EMBL" id="AVBH01000003">
    <property type="protein sequence ID" value="KGO99792.1"/>
    <property type="molecule type" value="Genomic_DNA"/>
</dbReference>
<evidence type="ECO:0000313" key="3">
    <source>
        <dbReference type="EMBL" id="KGO99792.1"/>
    </source>
</evidence>
<accession>A0A0A0MBK9</accession>
<protein>
    <submittedName>
        <fullName evidence="3">XRE family transcriptional regulator</fullName>
    </submittedName>
</protein>
<evidence type="ECO:0000259" key="2">
    <source>
        <dbReference type="PROSITE" id="PS50943"/>
    </source>
</evidence>
<keyword evidence="4" id="KW-1185">Reference proteome</keyword>
<dbReference type="Pfam" id="PF01381">
    <property type="entry name" value="HTH_3"/>
    <property type="match status" value="1"/>
</dbReference>
<comment type="caution">
    <text evidence="3">The sequence shown here is derived from an EMBL/GenBank/DDBJ whole genome shotgun (WGS) entry which is preliminary data.</text>
</comment>
<dbReference type="Proteomes" id="UP000030003">
    <property type="component" value="Unassembled WGS sequence"/>
</dbReference>
<dbReference type="SUPFAM" id="SSF47413">
    <property type="entry name" value="lambda repressor-like DNA-binding domains"/>
    <property type="match status" value="1"/>
</dbReference>
<feature type="region of interest" description="Disordered" evidence="1">
    <location>
        <begin position="1"/>
        <end position="24"/>
    </location>
</feature>
<evidence type="ECO:0000256" key="1">
    <source>
        <dbReference type="SAM" id="MobiDB-lite"/>
    </source>
</evidence>